<keyword evidence="5" id="KW-1185">Reference proteome</keyword>
<dbReference type="PANTHER" id="PTHR43308">
    <property type="entry name" value="OUTER MEMBRANE PROTEIN ALPHA-RELATED"/>
    <property type="match status" value="1"/>
</dbReference>
<evidence type="ECO:0000256" key="2">
    <source>
        <dbReference type="SAM" id="SignalP"/>
    </source>
</evidence>
<keyword evidence="1" id="KW-0472">Membrane</keyword>
<feature type="signal peptide" evidence="2">
    <location>
        <begin position="1"/>
        <end position="26"/>
    </location>
</feature>
<dbReference type="PANTHER" id="PTHR43308:SF1">
    <property type="entry name" value="OUTER MEMBRANE PROTEIN ALPHA"/>
    <property type="match status" value="1"/>
</dbReference>
<feature type="chain" id="PRO_5015943001" description="SLH domain-containing protein" evidence="2">
    <location>
        <begin position="27"/>
        <end position="161"/>
    </location>
</feature>
<organism evidence="4 5">
    <name type="scientific">Candidatus Bipolaricaulis anaerobius</name>
    <dbReference type="NCBI Taxonomy" id="2026885"/>
    <lineage>
        <taxon>Bacteria</taxon>
        <taxon>Candidatus Bipolaricaulota</taxon>
        <taxon>Candidatus Bipolaricaulia</taxon>
        <taxon>Candidatus Bipolaricaulales</taxon>
        <taxon>Candidatus Bipolaricaulaceae</taxon>
        <taxon>Candidatus Bipolaricaulis</taxon>
    </lineage>
</organism>
<reference evidence="5" key="1">
    <citation type="submission" date="2018-05" db="EMBL/GenBank/DDBJ databases">
        <authorList>
            <person name="Hao L."/>
        </authorList>
    </citation>
    <scope>NUCLEOTIDE SEQUENCE [LARGE SCALE GENOMIC DNA]</scope>
</reference>
<dbReference type="OrthoDB" id="9783944at2"/>
<gene>
    <name evidence="4" type="ORF">BARAN1_0068</name>
</gene>
<evidence type="ECO:0000313" key="4">
    <source>
        <dbReference type="EMBL" id="SQD92093.1"/>
    </source>
</evidence>
<evidence type="ECO:0000256" key="1">
    <source>
        <dbReference type="SAM" id="Phobius"/>
    </source>
</evidence>
<dbReference type="AlphaFoldDB" id="A0A2X3K4S6"/>
<keyword evidence="1" id="KW-0812">Transmembrane</keyword>
<keyword evidence="2" id="KW-0732">Signal</keyword>
<feature type="domain" description="SLH" evidence="3">
    <location>
        <begin position="28"/>
        <end position="91"/>
    </location>
</feature>
<sequence length="161" mass="16817">MRRVVCWLVGMVALSLWAMTPGLADAGIGGMFVDVPTTHPAYSAVQDLVQRGIIVIGAGGEFSGNAPLLRYDAAQWLSRAIKNLEGTRSGVDLTPQITTLTTRVSSLETALNREVQALQVQIAQVAQGAGAEAAQKAQTAFVLGVTGVVLALAAVALALWF</sequence>
<accession>A0A2X3K4S6</accession>
<dbReference type="PROSITE" id="PS51272">
    <property type="entry name" value="SLH"/>
    <property type="match status" value="1"/>
</dbReference>
<dbReference type="InterPro" id="IPR001119">
    <property type="entry name" value="SLH_dom"/>
</dbReference>
<dbReference type="Pfam" id="PF00395">
    <property type="entry name" value="SLH"/>
    <property type="match status" value="1"/>
</dbReference>
<dbReference type="Proteomes" id="UP000249818">
    <property type="component" value="Chromosome BARAN1"/>
</dbReference>
<dbReference type="RefSeq" id="WP_122030365.1">
    <property type="nucleotide sequence ID" value="NZ_LS483254.1"/>
</dbReference>
<dbReference type="KEGG" id="bana:BARAN1_0068"/>
<feature type="transmembrane region" description="Helical" evidence="1">
    <location>
        <begin position="140"/>
        <end position="160"/>
    </location>
</feature>
<keyword evidence="1" id="KW-1133">Transmembrane helix</keyword>
<proteinExistence type="predicted"/>
<dbReference type="EMBL" id="LS483254">
    <property type="protein sequence ID" value="SQD92093.1"/>
    <property type="molecule type" value="Genomic_DNA"/>
</dbReference>
<evidence type="ECO:0000313" key="5">
    <source>
        <dbReference type="Proteomes" id="UP000249818"/>
    </source>
</evidence>
<protein>
    <recommendedName>
        <fullName evidence="3">SLH domain-containing protein</fullName>
    </recommendedName>
</protein>
<name>A0A2X3K4S6_9BACT</name>
<evidence type="ECO:0000259" key="3">
    <source>
        <dbReference type="PROSITE" id="PS51272"/>
    </source>
</evidence>
<dbReference type="InterPro" id="IPR051465">
    <property type="entry name" value="Cell_Envelope_Struct_Comp"/>
</dbReference>